<protein>
    <recommendedName>
        <fullName evidence="3">GH16 domain-containing protein</fullName>
    </recommendedName>
</protein>
<name>A0A812UQ73_9DINO</name>
<evidence type="ECO:0008006" key="3">
    <source>
        <dbReference type="Google" id="ProtNLM"/>
    </source>
</evidence>
<feature type="non-terminal residue" evidence="1">
    <location>
        <position position="68"/>
    </location>
</feature>
<evidence type="ECO:0000313" key="2">
    <source>
        <dbReference type="Proteomes" id="UP000601435"/>
    </source>
</evidence>
<dbReference type="AlphaFoldDB" id="A0A812UQ73"/>
<reference evidence="1" key="1">
    <citation type="submission" date="2021-02" db="EMBL/GenBank/DDBJ databases">
        <authorList>
            <person name="Dougan E. K."/>
            <person name="Rhodes N."/>
            <person name="Thang M."/>
            <person name="Chan C."/>
        </authorList>
    </citation>
    <scope>NUCLEOTIDE SEQUENCE</scope>
</reference>
<dbReference type="OrthoDB" id="407397at2759"/>
<dbReference type="InterPro" id="IPR013320">
    <property type="entry name" value="ConA-like_dom_sf"/>
</dbReference>
<dbReference type="PANTHER" id="PTHR10963">
    <property type="entry name" value="GLYCOSYL HYDROLASE-RELATED"/>
    <property type="match status" value="1"/>
</dbReference>
<dbReference type="EMBL" id="CAJNJA010027698">
    <property type="protein sequence ID" value="CAE7583075.1"/>
    <property type="molecule type" value="Genomic_DNA"/>
</dbReference>
<dbReference type="PANTHER" id="PTHR10963:SF24">
    <property type="entry name" value="GLYCOSIDASE C21B10.07-RELATED"/>
    <property type="match status" value="1"/>
</dbReference>
<dbReference type="GO" id="GO:0009251">
    <property type="term" value="P:glucan catabolic process"/>
    <property type="evidence" value="ECO:0007669"/>
    <property type="project" value="TreeGrafter"/>
</dbReference>
<dbReference type="Pfam" id="PF26113">
    <property type="entry name" value="GH16_XgeA"/>
    <property type="match status" value="1"/>
</dbReference>
<dbReference type="Gene3D" id="2.60.120.200">
    <property type="match status" value="1"/>
</dbReference>
<organism evidence="1 2">
    <name type="scientific">Symbiodinium necroappetens</name>
    <dbReference type="NCBI Taxonomy" id="1628268"/>
    <lineage>
        <taxon>Eukaryota</taxon>
        <taxon>Sar</taxon>
        <taxon>Alveolata</taxon>
        <taxon>Dinophyceae</taxon>
        <taxon>Suessiales</taxon>
        <taxon>Symbiodiniaceae</taxon>
        <taxon>Symbiodinium</taxon>
    </lineage>
</organism>
<dbReference type="Proteomes" id="UP000601435">
    <property type="component" value="Unassembled WGS sequence"/>
</dbReference>
<keyword evidence="2" id="KW-1185">Reference proteome</keyword>
<dbReference type="SUPFAM" id="SSF49899">
    <property type="entry name" value="Concanavalin A-like lectins/glucanases"/>
    <property type="match status" value="1"/>
</dbReference>
<accession>A0A812UQ73</accession>
<gene>
    <name evidence="1" type="ORF">SNEC2469_LOCUS16918</name>
</gene>
<sequence>MKYRHVPYGAGVWPAFWTMCSDYTWPKGGELDILEFANDQPNLMTFHTLGDCAVSSPKLQQCTPPYYA</sequence>
<comment type="caution">
    <text evidence="1">The sequence shown here is derived from an EMBL/GenBank/DDBJ whole genome shotgun (WGS) entry which is preliminary data.</text>
</comment>
<evidence type="ECO:0000313" key="1">
    <source>
        <dbReference type="EMBL" id="CAE7583075.1"/>
    </source>
</evidence>
<proteinExistence type="predicted"/>
<dbReference type="InterPro" id="IPR050546">
    <property type="entry name" value="Glycosyl_Hydrlase_16"/>
</dbReference>